<name>A0A8T3YNH7_9ARCH</name>
<gene>
    <name evidence="2" type="ORF">HY544_02650</name>
</gene>
<sequence length="277" mass="30356">MAGFVGVLKDSLRIFLENPLLVVPKLVVAFLYSFAIVFVVKFMVDFFTSTDIAFRPIAASDYAALALALFVLVVDLAALVLDTIVNLMLPLLVVQLRDRKALDFRAAFRAVSSDLWKSFVPIGLVLAVFAALTSAWALVYVLLFGYVPDAGEPEILFLFGPWLLIALAVAFMFYMLFPVSAIERLPVGGSLRRAFTLSVSNWRGVSKALAVSVFLSGLSFAIALALNFISEEHSLVFWAAFIIVRFLTAYIATYMYVLSPVFYLDCVKGAKASGAMA</sequence>
<feature type="transmembrane region" description="Helical" evidence="1">
    <location>
        <begin position="155"/>
        <end position="177"/>
    </location>
</feature>
<protein>
    <submittedName>
        <fullName evidence="2">Uncharacterized protein</fullName>
    </submittedName>
</protein>
<dbReference type="Proteomes" id="UP000732298">
    <property type="component" value="Unassembled WGS sequence"/>
</dbReference>
<dbReference type="AlphaFoldDB" id="A0A8T3YNH7"/>
<comment type="caution">
    <text evidence="2">The sequence shown here is derived from an EMBL/GenBank/DDBJ whole genome shotgun (WGS) entry which is preliminary data.</text>
</comment>
<reference evidence="2" key="1">
    <citation type="submission" date="2020-07" db="EMBL/GenBank/DDBJ databases">
        <title>Huge and variable diversity of episymbiotic CPR bacteria and DPANN archaea in groundwater ecosystems.</title>
        <authorList>
            <person name="He C.Y."/>
            <person name="Keren R."/>
            <person name="Whittaker M."/>
            <person name="Farag I.F."/>
            <person name="Doudna J."/>
            <person name="Cate J.H.D."/>
            <person name="Banfield J.F."/>
        </authorList>
    </citation>
    <scope>NUCLEOTIDE SEQUENCE</scope>
    <source>
        <strain evidence="2">NC_groundwater_1296_Ag_S-0.2um_52_80</strain>
    </source>
</reference>
<keyword evidence="1" id="KW-1133">Transmembrane helix</keyword>
<feature type="transmembrane region" description="Helical" evidence="1">
    <location>
        <begin position="235"/>
        <end position="258"/>
    </location>
</feature>
<evidence type="ECO:0000256" key="1">
    <source>
        <dbReference type="SAM" id="Phobius"/>
    </source>
</evidence>
<dbReference type="EMBL" id="JACQPB010000033">
    <property type="protein sequence ID" value="MBI4210381.1"/>
    <property type="molecule type" value="Genomic_DNA"/>
</dbReference>
<keyword evidence="1" id="KW-0472">Membrane</keyword>
<proteinExistence type="predicted"/>
<organism evidence="2 3">
    <name type="scientific">Candidatus Iainarchaeum sp</name>
    <dbReference type="NCBI Taxonomy" id="3101447"/>
    <lineage>
        <taxon>Archaea</taxon>
        <taxon>Candidatus Iainarchaeota</taxon>
        <taxon>Candidatus Iainarchaeia</taxon>
        <taxon>Candidatus Iainarchaeales</taxon>
        <taxon>Candidatus Iainarchaeaceae</taxon>
        <taxon>Candidatus Iainarchaeum</taxon>
    </lineage>
</organism>
<keyword evidence="1" id="KW-0812">Transmembrane</keyword>
<feature type="transmembrane region" description="Helical" evidence="1">
    <location>
        <begin position="20"/>
        <end position="44"/>
    </location>
</feature>
<feature type="transmembrane region" description="Helical" evidence="1">
    <location>
        <begin position="208"/>
        <end position="229"/>
    </location>
</feature>
<evidence type="ECO:0000313" key="3">
    <source>
        <dbReference type="Proteomes" id="UP000732298"/>
    </source>
</evidence>
<feature type="transmembrane region" description="Helical" evidence="1">
    <location>
        <begin position="64"/>
        <end position="94"/>
    </location>
</feature>
<feature type="transmembrane region" description="Helical" evidence="1">
    <location>
        <begin position="115"/>
        <end position="143"/>
    </location>
</feature>
<evidence type="ECO:0000313" key="2">
    <source>
        <dbReference type="EMBL" id="MBI4210381.1"/>
    </source>
</evidence>
<accession>A0A8T3YNH7</accession>